<keyword evidence="1" id="KW-0285">Flavoprotein</keyword>
<name>A0A9N8DQY8_9STRA</name>
<evidence type="ECO:0000256" key="1">
    <source>
        <dbReference type="ARBA" id="ARBA00022630"/>
    </source>
</evidence>
<evidence type="ECO:0000256" key="3">
    <source>
        <dbReference type="ARBA" id="ARBA00023002"/>
    </source>
</evidence>
<protein>
    <submittedName>
        <fullName evidence="6">FAD binding domain</fullName>
    </submittedName>
</protein>
<keyword evidence="7" id="KW-1185">Reference proteome</keyword>
<organism evidence="6 7">
    <name type="scientific">Seminavis robusta</name>
    <dbReference type="NCBI Taxonomy" id="568900"/>
    <lineage>
        <taxon>Eukaryota</taxon>
        <taxon>Sar</taxon>
        <taxon>Stramenopiles</taxon>
        <taxon>Ochrophyta</taxon>
        <taxon>Bacillariophyta</taxon>
        <taxon>Bacillariophyceae</taxon>
        <taxon>Bacillariophycidae</taxon>
        <taxon>Naviculales</taxon>
        <taxon>Naviculaceae</taxon>
        <taxon>Seminavis</taxon>
    </lineage>
</organism>
<dbReference type="PANTHER" id="PTHR46972">
    <property type="entry name" value="MONOOXYGENASE ASQM-RELATED"/>
    <property type="match status" value="1"/>
</dbReference>
<keyword evidence="3" id="KW-0560">Oxidoreductase</keyword>
<feature type="signal peptide" evidence="5">
    <location>
        <begin position="1"/>
        <end position="16"/>
    </location>
</feature>
<dbReference type="AlphaFoldDB" id="A0A9N8DQY8"/>
<reference evidence="6" key="1">
    <citation type="submission" date="2020-06" db="EMBL/GenBank/DDBJ databases">
        <authorList>
            <consortium name="Plant Systems Biology data submission"/>
        </authorList>
    </citation>
    <scope>NUCLEOTIDE SEQUENCE</scope>
    <source>
        <strain evidence="6">D6</strain>
    </source>
</reference>
<keyword evidence="4" id="KW-0503">Monooxygenase</keyword>
<comment type="caution">
    <text evidence="6">The sequence shown here is derived from an EMBL/GenBank/DDBJ whole genome shotgun (WGS) entry which is preliminary data.</text>
</comment>
<dbReference type="Gene3D" id="3.50.50.60">
    <property type="entry name" value="FAD/NAD(P)-binding domain"/>
    <property type="match status" value="1"/>
</dbReference>
<evidence type="ECO:0000256" key="4">
    <source>
        <dbReference type="ARBA" id="ARBA00023033"/>
    </source>
</evidence>
<keyword evidence="5" id="KW-0732">Signal</keyword>
<dbReference type="SUPFAM" id="SSF51905">
    <property type="entry name" value="FAD/NAD(P)-binding domain"/>
    <property type="match status" value="1"/>
</dbReference>
<dbReference type="GO" id="GO:0004497">
    <property type="term" value="F:monooxygenase activity"/>
    <property type="evidence" value="ECO:0007669"/>
    <property type="project" value="UniProtKB-KW"/>
</dbReference>
<dbReference type="PANTHER" id="PTHR46972:SF1">
    <property type="entry name" value="FAD DEPENDENT OXIDOREDUCTASE DOMAIN-CONTAINING PROTEIN"/>
    <property type="match status" value="1"/>
</dbReference>
<dbReference type="Proteomes" id="UP001153069">
    <property type="component" value="Unassembled WGS sequence"/>
</dbReference>
<gene>
    <name evidence="6" type="ORF">SEMRO_308_G113530.1</name>
</gene>
<dbReference type="OrthoDB" id="655030at2759"/>
<proteinExistence type="predicted"/>
<evidence type="ECO:0000256" key="5">
    <source>
        <dbReference type="SAM" id="SignalP"/>
    </source>
</evidence>
<dbReference type="PRINTS" id="PR00420">
    <property type="entry name" value="RNGMNOXGNASE"/>
</dbReference>
<accession>A0A9N8DQY8</accession>
<dbReference type="EMBL" id="CAICTM010000307">
    <property type="protein sequence ID" value="CAB9507482.1"/>
    <property type="molecule type" value="Genomic_DNA"/>
</dbReference>
<sequence>MKVLISGGGIAGLAAAITLLQGSSNNNNNLEVVILEKDASSEARIQGFSLGISPLGATALQHMNMAHRLVVEKQLVTPLGSNFCLTQHGGNVLLQSSSSSSASEEEMDLMELFEKGRTSINRGVLRQQMLQEISRDDRATILWSAKVVHLNYYTTQTQGPPSVQVTLEDGRHITGNVLLGCDGIFSKVRELLLLPPLPKLRHLGVAWVRGVCPEQGQLAEWFGDNGHNNNNKKSFTFGMTDPRGAIFLVECDKTNLLWYFAFPMKKHDNNTMRIDDREQILGLLVEQCRHWHPCVLAIIQDTLQCQGPMLFRHLYDRPPDHLTKYCLPDPSAPITLLGDALHPVASYALAGGGSNALSDGVDVAKSLLLVANSDNHHPAKALREYERPVLERSLPQARNSKWMTTLLHSGWLGGYAARIAFCILRGVLWLLGKSP</sequence>
<dbReference type="InterPro" id="IPR036188">
    <property type="entry name" value="FAD/NAD-bd_sf"/>
</dbReference>
<feature type="chain" id="PRO_5040125766" evidence="5">
    <location>
        <begin position="17"/>
        <end position="435"/>
    </location>
</feature>
<keyword evidence="2" id="KW-0274">FAD</keyword>
<evidence type="ECO:0000256" key="2">
    <source>
        <dbReference type="ARBA" id="ARBA00022827"/>
    </source>
</evidence>
<evidence type="ECO:0000313" key="7">
    <source>
        <dbReference type="Proteomes" id="UP001153069"/>
    </source>
</evidence>
<evidence type="ECO:0000313" key="6">
    <source>
        <dbReference type="EMBL" id="CAB9507482.1"/>
    </source>
</evidence>